<name>A0ABP3K5N2_9BACI</name>
<keyword evidence="1" id="KW-0472">Membrane</keyword>
<keyword evidence="1" id="KW-0812">Transmembrane</keyword>
<evidence type="ECO:0008006" key="4">
    <source>
        <dbReference type="Google" id="ProtNLM"/>
    </source>
</evidence>
<feature type="transmembrane region" description="Helical" evidence="1">
    <location>
        <begin position="12"/>
        <end position="45"/>
    </location>
</feature>
<protein>
    <recommendedName>
        <fullName evidence="4">PTS ascorbate transporter subunit IIC</fullName>
    </recommendedName>
</protein>
<organism evidence="2 3">
    <name type="scientific">Alkalibacillus silvisoli</name>
    <dbReference type="NCBI Taxonomy" id="392823"/>
    <lineage>
        <taxon>Bacteria</taxon>
        <taxon>Bacillati</taxon>
        <taxon>Bacillota</taxon>
        <taxon>Bacilli</taxon>
        <taxon>Bacillales</taxon>
        <taxon>Bacillaceae</taxon>
        <taxon>Alkalibacillus</taxon>
    </lineage>
</organism>
<proteinExistence type="predicted"/>
<dbReference type="Proteomes" id="UP001500740">
    <property type="component" value="Unassembled WGS sequence"/>
</dbReference>
<reference evidence="3" key="1">
    <citation type="journal article" date="2019" name="Int. J. Syst. Evol. Microbiol.">
        <title>The Global Catalogue of Microorganisms (GCM) 10K type strain sequencing project: providing services to taxonomists for standard genome sequencing and annotation.</title>
        <authorList>
            <consortium name="The Broad Institute Genomics Platform"/>
            <consortium name="The Broad Institute Genome Sequencing Center for Infectious Disease"/>
            <person name="Wu L."/>
            <person name="Ma J."/>
        </authorList>
    </citation>
    <scope>NUCLEOTIDE SEQUENCE [LARGE SCALE GENOMIC DNA]</scope>
    <source>
        <strain evidence="3">JCM 14193</strain>
    </source>
</reference>
<dbReference type="RefSeq" id="WP_343784956.1">
    <property type="nucleotide sequence ID" value="NZ_BAAACZ010000030.1"/>
</dbReference>
<comment type="caution">
    <text evidence="2">The sequence shown here is derived from an EMBL/GenBank/DDBJ whole genome shotgun (WGS) entry which is preliminary data.</text>
</comment>
<sequence>MGSLQGVFDWDFFWGTFGFILQLVAPFLMLVIAIFAVGLLLVAVVNAVRNSRN</sequence>
<gene>
    <name evidence="2" type="ORF">GCM10008935_29740</name>
</gene>
<evidence type="ECO:0000256" key="1">
    <source>
        <dbReference type="SAM" id="Phobius"/>
    </source>
</evidence>
<evidence type="ECO:0000313" key="2">
    <source>
        <dbReference type="EMBL" id="GAA0471838.1"/>
    </source>
</evidence>
<keyword evidence="1" id="KW-1133">Transmembrane helix</keyword>
<evidence type="ECO:0000313" key="3">
    <source>
        <dbReference type="Proteomes" id="UP001500740"/>
    </source>
</evidence>
<keyword evidence="3" id="KW-1185">Reference proteome</keyword>
<dbReference type="EMBL" id="BAAACZ010000030">
    <property type="protein sequence ID" value="GAA0471838.1"/>
    <property type="molecule type" value="Genomic_DNA"/>
</dbReference>
<accession>A0ABP3K5N2</accession>